<dbReference type="PANTHER" id="PTHR47941">
    <property type="entry name" value="PENTATRICOPEPTIDE REPEAT-CONTAINING PROTEIN 3, MITOCHONDRIAL"/>
    <property type="match status" value="1"/>
</dbReference>
<dbReference type="PROSITE" id="PS51375">
    <property type="entry name" value="PPR"/>
    <property type="match status" value="1"/>
</dbReference>
<dbReference type="InterPro" id="IPR011990">
    <property type="entry name" value="TPR-like_helical_dom_sf"/>
</dbReference>
<dbReference type="EMBL" id="SDMP01000006">
    <property type="protein sequence ID" value="RYR55105.1"/>
    <property type="molecule type" value="Genomic_DNA"/>
</dbReference>
<evidence type="ECO:0000313" key="5">
    <source>
        <dbReference type="Proteomes" id="UP000289738"/>
    </source>
</evidence>
<dbReference type="STRING" id="3818.A0A445CVZ0"/>
<dbReference type="AlphaFoldDB" id="A0A445CVZ0"/>
<evidence type="ECO:0008006" key="6">
    <source>
        <dbReference type="Google" id="ProtNLM"/>
    </source>
</evidence>
<reference evidence="4 5" key="1">
    <citation type="submission" date="2019-01" db="EMBL/GenBank/DDBJ databases">
        <title>Sequencing of cultivated peanut Arachis hypogaea provides insights into genome evolution and oil improvement.</title>
        <authorList>
            <person name="Chen X."/>
        </authorList>
    </citation>
    <scope>NUCLEOTIDE SEQUENCE [LARGE SCALE GENOMIC DNA]</scope>
    <source>
        <strain evidence="5">cv. Fuhuasheng</strain>
        <tissue evidence="4">Leaves</tissue>
    </source>
</reference>
<evidence type="ECO:0000313" key="4">
    <source>
        <dbReference type="EMBL" id="RYR55105.1"/>
    </source>
</evidence>
<gene>
    <name evidence="4" type="ORF">Ahy_A06g030350</name>
</gene>
<dbReference type="Pfam" id="PF12854">
    <property type="entry name" value="PPR_1"/>
    <property type="match status" value="1"/>
</dbReference>
<evidence type="ECO:0000256" key="2">
    <source>
        <dbReference type="ARBA" id="ARBA00022737"/>
    </source>
</evidence>
<dbReference type="InterPro" id="IPR002885">
    <property type="entry name" value="PPR_rpt"/>
</dbReference>
<evidence type="ECO:0000256" key="1">
    <source>
        <dbReference type="ARBA" id="ARBA00007626"/>
    </source>
</evidence>
<dbReference type="NCBIfam" id="TIGR00756">
    <property type="entry name" value="PPR"/>
    <property type="match status" value="1"/>
</dbReference>
<evidence type="ECO:0000256" key="3">
    <source>
        <dbReference type="PROSITE-ProRule" id="PRU00708"/>
    </source>
</evidence>
<keyword evidence="2" id="KW-0677">Repeat</keyword>
<accession>A0A445CVZ0</accession>
<keyword evidence="5" id="KW-1185">Reference proteome</keyword>
<comment type="similarity">
    <text evidence="1">Belongs to the PPR family. P subfamily.</text>
</comment>
<name>A0A445CVZ0_ARAHY</name>
<dbReference type="Proteomes" id="UP000289738">
    <property type="component" value="Chromosome A06"/>
</dbReference>
<dbReference type="Gene3D" id="1.25.40.10">
    <property type="entry name" value="Tetratricopeptide repeat domain"/>
    <property type="match status" value="1"/>
</dbReference>
<proteinExistence type="inferred from homology"/>
<sequence>MKKENVRPTVVTYGTLIEGYCRMRRVEKALEIVGDMIKEGIAPNAIVLEEAFAEFEDMIRRGIVPQYLTFQRLNAELKKQERMAAEYMEQVNCRNINKEEQNGDEN</sequence>
<protein>
    <recommendedName>
        <fullName evidence="6">Pentatricopeptide repeat-containing protein</fullName>
    </recommendedName>
</protein>
<feature type="repeat" description="PPR" evidence="3">
    <location>
        <begin position="9"/>
        <end position="43"/>
    </location>
</feature>
<organism evidence="4 5">
    <name type="scientific">Arachis hypogaea</name>
    <name type="common">Peanut</name>
    <dbReference type="NCBI Taxonomy" id="3818"/>
    <lineage>
        <taxon>Eukaryota</taxon>
        <taxon>Viridiplantae</taxon>
        <taxon>Streptophyta</taxon>
        <taxon>Embryophyta</taxon>
        <taxon>Tracheophyta</taxon>
        <taxon>Spermatophyta</taxon>
        <taxon>Magnoliopsida</taxon>
        <taxon>eudicotyledons</taxon>
        <taxon>Gunneridae</taxon>
        <taxon>Pentapetalae</taxon>
        <taxon>rosids</taxon>
        <taxon>fabids</taxon>
        <taxon>Fabales</taxon>
        <taxon>Fabaceae</taxon>
        <taxon>Papilionoideae</taxon>
        <taxon>50 kb inversion clade</taxon>
        <taxon>dalbergioids sensu lato</taxon>
        <taxon>Dalbergieae</taxon>
        <taxon>Pterocarpus clade</taxon>
        <taxon>Arachis</taxon>
    </lineage>
</organism>
<comment type="caution">
    <text evidence="4">The sequence shown here is derived from an EMBL/GenBank/DDBJ whole genome shotgun (WGS) entry which is preliminary data.</text>
</comment>